<dbReference type="AlphaFoldDB" id="A0A512HU92"/>
<dbReference type="EMBL" id="BJZQ01000004">
    <property type="protein sequence ID" value="GEO89008.1"/>
    <property type="molecule type" value="Genomic_DNA"/>
</dbReference>
<organism evidence="1 2">
    <name type="scientific">Aeromicrobium flavum</name>
    <dbReference type="NCBI Taxonomy" id="416568"/>
    <lineage>
        <taxon>Bacteria</taxon>
        <taxon>Bacillati</taxon>
        <taxon>Actinomycetota</taxon>
        <taxon>Actinomycetes</taxon>
        <taxon>Propionibacteriales</taxon>
        <taxon>Nocardioidaceae</taxon>
        <taxon>Aeromicrobium</taxon>
    </lineage>
</organism>
<comment type="caution">
    <text evidence="1">The sequence shown here is derived from an EMBL/GenBank/DDBJ whole genome shotgun (WGS) entry which is preliminary data.</text>
</comment>
<name>A0A512HU92_9ACTN</name>
<sequence length="340" mass="38298">MRITNRAQRLRVEALLRDIVAQREAEPVTLPEVHAVVSETLDAPIPSAQLVREVMRTLSKGESRFVRIDRDVYAWVGHGETPPLPPAPPHVSDMIERRLSGATLDEIGSLHRLTRERVRQLIAKYGGPSAAEVAELQRVRTEIAERDRRARVEPLIRQALDGGGAMTVSDAAEVAGLTSSETVRYWPIDLVHLRLRPAGNNEERWSDEAILESLREAAIYEFPLTTKAYASLLASGQISGPSVPRIWQRFGNWSAACDAAGVVPGRAVRNNYQSKWTDQDLLQIVRQYLLDPSQPNSAHKFDDWRRQFAPDGPSFQTIRNRFGSWTEVKKRAFVKEENVE</sequence>
<proteinExistence type="predicted"/>
<accession>A0A512HU92</accession>
<reference evidence="1 2" key="1">
    <citation type="submission" date="2019-07" db="EMBL/GenBank/DDBJ databases">
        <title>Whole genome shotgun sequence of Aeromicrobium flavum NBRC 107625.</title>
        <authorList>
            <person name="Hosoyama A."/>
            <person name="Uohara A."/>
            <person name="Ohji S."/>
            <person name="Ichikawa N."/>
        </authorList>
    </citation>
    <scope>NUCLEOTIDE SEQUENCE [LARGE SCALE GENOMIC DNA]</scope>
    <source>
        <strain evidence="1 2">NBRC 107625</strain>
    </source>
</reference>
<keyword evidence="2" id="KW-1185">Reference proteome</keyword>
<evidence type="ECO:0000313" key="2">
    <source>
        <dbReference type="Proteomes" id="UP000321769"/>
    </source>
</evidence>
<evidence type="ECO:0000313" key="1">
    <source>
        <dbReference type="EMBL" id="GEO89008.1"/>
    </source>
</evidence>
<dbReference type="Proteomes" id="UP000321769">
    <property type="component" value="Unassembled WGS sequence"/>
</dbReference>
<protein>
    <submittedName>
        <fullName evidence="1">Uncharacterized protein</fullName>
    </submittedName>
</protein>
<gene>
    <name evidence="1" type="ORF">AFL01nite_13350</name>
</gene>